<dbReference type="EMBL" id="CP042437">
    <property type="protein sequence ID" value="QEC76373.1"/>
    <property type="molecule type" value="Genomic_DNA"/>
</dbReference>
<dbReference type="Gene3D" id="1.25.40.390">
    <property type="match status" value="1"/>
</dbReference>
<feature type="domain" description="RagB/SusD" evidence="6">
    <location>
        <begin position="325"/>
        <end position="610"/>
    </location>
</feature>
<evidence type="ECO:0000259" key="7">
    <source>
        <dbReference type="Pfam" id="PF14322"/>
    </source>
</evidence>
<keyword evidence="5" id="KW-0998">Cell outer membrane</keyword>
<organism evidence="8 9">
    <name type="scientific">Mucilaginibacter ginsenosidivorax</name>
    <dbReference type="NCBI Taxonomy" id="862126"/>
    <lineage>
        <taxon>Bacteria</taxon>
        <taxon>Pseudomonadati</taxon>
        <taxon>Bacteroidota</taxon>
        <taxon>Sphingobacteriia</taxon>
        <taxon>Sphingobacteriales</taxon>
        <taxon>Sphingobacteriaceae</taxon>
        <taxon>Mucilaginibacter</taxon>
    </lineage>
</organism>
<dbReference type="PROSITE" id="PS51257">
    <property type="entry name" value="PROKAR_LIPOPROTEIN"/>
    <property type="match status" value="1"/>
</dbReference>
<dbReference type="RefSeq" id="WP_147053548.1">
    <property type="nucleotide sequence ID" value="NZ_CP042437.1"/>
</dbReference>
<dbReference type="AlphaFoldDB" id="A0A5B8VYF1"/>
<dbReference type="InterPro" id="IPR033985">
    <property type="entry name" value="SusD-like_N"/>
</dbReference>
<dbReference type="Pfam" id="PF07980">
    <property type="entry name" value="SusD_RagB"/>
    <property type="match status" value="1"/>
</dbReference>
<keyword evidence="9" id="KW-1185">Reference proteome</keyword>
<comment type="subcellular location">
    <subcellularLocation>
        <location evidence="1">Cell outer membrane</location>
    </subcellularLocation>
</comment>
<evidence type="ECO:0000256" key="3">
    <source>
        <dbReference type="ARBA" id="ARBA00022729"/>
    </source>
</evidence>
<gene>
    <name evidence="8" type="ORF">FSB76_10600</name>
</gene>
<dbReference type="InterPro" id="IPR012944">
    <property type="entry name" value="SusD_RagB_dom"/>
</dbReference>
<evidence type="ECO:0000313" key="8">
    <source>
        <dbReference type="EMBL" id="QEC76373.1"/>
    </source>
</evidence>
<keyword evidence="4" id="KW-0472">Membrane</keyword>
<evidence type="ECO:0000256" key="4">
    <source>
        <dbReference type="ARBA" id="ARBA00023136"/>
    </source>
</evidence>
<dbReference type="Pfam" id="PF14322">
    <property type="entry name" value="SusD-like_3"/>
    <property type="match status" value="1"/>
</dbReference>
<dbReference type="OrthoDB" id="5694214at2"/>
<dbReference type="InterPro" id="IPR011990">
    <property type="entry name" value="TPR-like_helical_dom_sf"/>
</dbReference>
<name>A0A5B8VYF1_9SPHI</name>
<evidence type="ECO:0000259" key="6">
    <source>
        <dbReference type="Pfam" id="PF07980"/>
    </source>
</evidence>
<dbReference type="KEGG" id="mgk:FSB76_10600"/>
<accession>A0A5B8VYF1</accession>
<feature type="domain" description="SusD-like N-terminal" evidence="7">
    <location>
        <begin position="105"/>
        <end position="224"/>
    </location>
</feature>
<reference evidence="8 9" key="1">
    <citation type="journal article" date="2013" name="J. Microbiol.">
        <title>Mucilaginibacter ginsenosidivorax sp. nov., with ginsenoside converting activity isolated from sediment.</title>
        <authorList>
            <person name="Kim J.K."/>
            <person name="Choi T.E."/>
            <person name="Liu Q.M."/>
            <person name="Park H.Y."/>
            <person name="Yi T.H."/>
            <person name="Yoon M.H."/>
            <person name="Kim S.C."/>
            <person name="Im W.T."/>
        </authorList>
    </citation>
    <scope>NUCLEOTIDE SEQUENCE [LARGE SCALE GENOMIC DNA]</scope>
    <source>
        <strain evidence="8 9">KHI28</strain>
    </source>
</reference>
<comment type="similarity">
    <text evidence="2">Belongs to the SusD family.</text>
</comment>
<dbReference type="Proteomes" id="UP000321362">
    <property type="component" value="Chromosome"/>
</dbReference>
<keyword evidence="3" id="KW-0732">Signal</keyword>
<sequence length="610" mass="67453">MKTKYIKFMSVIGFAFGFTIMSCNKALNLKPLDQLSDAAYFKSPTDFKTFANQYYGYLKNFTTINGLSDNPHSDGRSDLFGGGGAYGSGTNIVPVTEPGFGNAGNWTVDYGRIRAANYLLDKAASYPRPAEIAQYVAEAKFFRAYTYFDLLQQYGGVPLITKPLDLTSPELFGARATRDQVADLIIADLQAAIPALPVSLSTNSADFGRVTQMAAQAFLSRVALYEGTWQKFRSGDAARYNALLDKSIAASAAVMASNQYALFGTAASNALGGNSTVLGDSCLKYLFILENIKSNPAGITKTANHEYILSTRYDDVLKPANVFVSRSTMATGVAQKFVNMFLCTDGLPVEKSPQFGGFQTYLSEFQNRDNRLKYTIKITYQYYWYSINGRVNWTGDAADRANSLGPAKPYGYGNQKWISERQLVDGKESEDYPVIRYAEVLLNYAEAVYERNGIISDADLNKSVNLVRLRCNSTNGMPGLSNALVNTNNMDMRTEIRRERTIELYDEDFRFDDIKRWHSGTTDLVTNVGGTAYGNAAAFVSPWPVLYKYTGTQAELGPDPVKPVPTNAKDANGNLILDQTARLFGEKNYLYPLPSQQITLNPQLTQNPGW</sequence>
<dbReference type="SUPFAM" id="SSF48452">
    <property type="entry name" value="TPR-like"/>
    <property type="match status" value="1"/>
</dbReference>
<dbReference type="GO" id="GO:0009279">
    <property type="term" value="C:cell outer membrane"/>
    <property type="evidence" value="ECO:0007669"/>
    <property type="project" value="UniProtKB-SubCell"/>
</dbReference>
<protein>
    <submittedName>
        <fullName evidence="8">RagB/SusD family nutrient uptake outer membrane protein</fullName>
    </submittedName>
</protein>
<evidence type="ECO:0000256" key="2">
    <source>
        <dbReference type="ARBA" id="ARBA00006275"/>
    </source>
</evidence>
<evidence type="ECO:0000313" key="9">
    <source>
        <dbReference type="Proteomes" id="UP000321362"/>
    </source>
</evidence>
<evidence type="ECO:0000256" key="5">
    <source>
        <dbReference type="ARBA" id="ARBA00023237"/>
    </source>
</evidence>
<evidence type="ECO:0000256" key="1">
    <source>
        <dbReference type="ARBA" id="ARBA00004442"/>
    </source>
</evidence>
<proteinExistence type="inferred from homology"/>